<proteinExistence type="predicted"/>
<dbReference type="EMBL" id="LGTE01000004">
    <property type="protein sequence ID" value="KNZ70343.1"/>
    <property type="molecule type" value="Genomic_DNA"/>
</dbReference>
<gene>
    <name evidence="1" type="ORF">Tfer_0903</name>
</gene>
<accession>A0A0L6W4N0</accession>
<comment type="caution">
    <text evidence="1">The sequence shown here is derived from an EMBL/GenBank/DDBJ whole genome shotgun (WGS) entry which is preliminary data.</text>
</comment>
<dbReference type="AlphaFoldDB" id="A0A0L6W4N0"/>
<evidence type="ECO:0000313" key="2">
    <source>
        <dbReference type="Proteomes" id="UP000037175"/>
    </source>
</evidence>
<protein>
    <submittedName>
        <fullName evidence="1">Uncharacterized protein</fullName>
    </submittedName>
</protein>
<name>A0A0L6W4N0_9FIRM</name>
<evidence type="ECO:0000313" key="1">
    <source>
        <dbReference type="EMBL" id="KNZ70343.1"/>
    </source>
</evidence>
<keyword evidence="2" id="KW-1185">Reference proteome</keyword>
<dbReference type="RefSeq" id="WP_282432051.1">
    <property type="nucleotide sequence ID" value="NZ_LGTE01000004.1"/>
</dbReference>
<reference evidence="2" key="1">
    <citation type="submission" date="2015-07" db="EMBL/GenBank/DDBJ databases">
        <title>Complete Genome of Thermincola ferriacetica strain Z-0001T.</title>
        <authorList>
            <person name="Lusk B."/>
            <person name="Badalamenti J.P."/>
            <person name="Parameswaran P."/>
            <person name="Bond D.R."/>
            <person name="Torres C.I."/>
        </authorList>
    </citation>
    <scope>NUCLEOTIDE SEQUENCE [LARGE SCALE GENOMIC DNA]</scope>
    <source>
        <strain evidence="2">Z-0001</strain>
    </source>
</reference>
<dbReference type="Proteomes" id="UP000037175">
    <property type="component" value="Unassembled WGS sequence"/>
</dbReference>
<organism evidence="1 2">
    <name type="scientific">Thermincola ferriacetica</name>
    <dbReference type="NCBI Taxonomy" id="281456"/>
    <lineage>
        <taxon>Bacteria</taxon>
        <taxon>Bacillati</taxon>
        <taxon>Bacillota</taxon>
        <taxon>Clostridia</taxon>
        <taxon>Eubacteriales</taxon>
        <taxon>Thermincolaceae</taxon>
        <taxon>Thermincola</taxon>
    </lineage>
</organism>
<sequence>MERNNPNDSHDRTKQYKVDVDRVLQDLLNLGCTVKDFLLARGVY</sequence>